<accession>A0ACC3A1P8</accession>
<dbReference type="EMBL" id="JAPDRQ010000134">
    <property type="protein sequence ID" value="KAJ9654029.1"/>
    <property type="molecule type" value="Genomic_DNA"/>
</dbReference>
<comment type="caution">
    <text evidence="1">The sequence shown here is derived from an EMBL/GenBank/DDBJ whole genome shotgun (WGS) entry which is preliminary data.</text>
</comment>
<keyword evidence="2" id="KW-1185">Reference proteome</keyword>
<reference evidence="1" key="1">
    <citation type="submission" date="2022-10" db="EMBL/GenBank/DDBJ databases">
        <title>Culturing micro-colonial fungi from biological soil crusts in the Mojave desert and describing Neophaeococcomyces mojavensis, and introducing the new genera and species Taxawa tesnikishii.</title>
        <authorList>
            <person name="Kurbessoian T."/>
            <person name="Stajich J.E."/>
        </authorList>
    </citation>
    <scope>NUCLEOTIDE SEQUENCE</scope>
    <source>
        <strain evidence="1">JES_112</strain>
    </source>
</reference>
<evidence type="ECO:0000313" key="2">
    <source>
        <dbReference type="Proteomes" id="UP001172386"/>
    </source>
</evidence>
<dbReference type="Proteomes" id="UP001172386">
    <property type="component" value="Unassembled WGS sequence"/>
</dbReference>
<organism evidence="1 2">
    <name type="scientific">Neophaeococcomyces mojaviensis</name>
    <dbReference type="NCBI Taxonomy" id="3383035"/>
    <lineage>
        <taxon>Eukaryota</taxon>
        <taxon>Fungi</taxon>
        <taxon>Dikarya</taxon>
        <taxon>Ascomycota</taxon>
        <taxon>Pezizomycotina</taxon>
        <taxon>Eurotiomycetes</taxon>
        <taxon>Chaetothyriomycetidae</taxon>
        <taxon>Chaetothyriales</taxon>
        <taxon>Chaetothyriales incertae sedis</taxon>
        <taxon>Neophaeococcomyces</taxon>
    </lineage>
</organism>
<protein>
    <submittedName>
        <fullName evidence="1">Uncharacterized protein</fullName>
    </submittedName>
</protein>
<name>A0ACC3A1P8_9EURO</name>
<sequence length="813" mass="90747">MVEPFSIVAACLGIANGLASITKTLKRFNANAINAQPEILALQSEASVFYHSLSQFDMIQFPATIEDDLLRVINECEQVVDQIKILISGIKADRLSGRLIWSFTMRNEVNHLRQNLAAYKAAIDIAVATASFSLGNSIKNDTSRIRDQVSRIPTIECAVFEISATLRALRQESNSNLQMSPALQQLFVGAKSVVGSVNDMSEAQIVDPTIVSDSDLKQPFGDATIKHQSLRTKKPPPNSSRSRTAGANVISAPVHQPNGVDGKILNQPVKEREQDLDDEFATQRAKGKTEAEALPNLKTSSQKPSGTLRKQVKCNDLRAGQISDAAPRQRANRAVLRESKSSITIRNLNVGRATSEQTQPTIPSERVTSDMDSTERVSRATCEDPLTPNSYALRKSKSSTWVSERRMNHTLPELVARNETVIRGTANFWQPLGQKNSGTSVHTTSDSGIAATLRLLSPGLSSSPREVTDNDFKLMAGLGSSSVSTPNLRLWDFADLDGHESYFEHDDNQGHDIFKETKALKPSFNQGWTKGHLRRTADYLCKVAIQHLKVVKSRATDEELEHWIKLEIQLSKMKDGPQNLPKYKPAKSCMSDGISHFLDFENLGDCEYAYSQMVPYTPPIRASSSTIWLSTSKAVQSPEERLVGLFTIAATLSAMFHDQIDWLKKQEGHAFGDCLGMSLFKAAGMRSHFSSRYGEPEVLSRRLYAMSASFGYVPALIELAECYSLGQGTPKDHDAFRHCRALWNYQMYLNGFTVWNDKGSDLGKWYWKDTIPDEMMWDYHSRRTEGEIRERKVKKSKSRLSLHKVAKSWWYGS</sequence>
<proteinExistence type="predicted"/>
<gene>
    <name evidence="1" type="ORF">H2198_006884</name>
</gene>
<evidence type="ECO:0000313" key="1">
    <source>
        <dbReference type="EMBL" id="KAJ9654029.1"/>
    </source>
</evidence>